<comment type="caution">
    <text evidence="2">The sequence shown here is derived from an EMBL/GenBank/DDBJ whole genome shotgun (WGS) entry which is preliminary data.</text>
</comment>
<name>A0A8J5JYF5_HOMAM</name>
<protein>
    <submittedName>
        <fullName evidence="2">Uncharacterized protein</fullName>
    </submittedName>
</protein>
<evidence type="ECO:0000313" key="3">
    <source>
        <dbReference type="Proteomes" id="UP000747542"/>
    </source>
</evidence>
<proteinExistence type="predicted"/>
<sequence length="30" mass="3172">MPQLDIQLQSEFPASSSSPLRGTALPVSTL</sequence>
<organism evidence="2 3">
    <name type="scientific">Homarus americanus</name>
    <name type="common">American lobster</name>
    <dbReference type="NCBI Taxonomy" id="6706"/>
    <lineage>
        <taxon>Eukaryota</taxon>
        <taxon>Metazoa</taxon>
        <taxon>Ecdysozoa</taxon>
        <taxon>Arthropoda</taxon>
        <taxon>Crustacea</taxon>
        <taxon>Multicrustacea</taxon>
        <taxon>Malacostraca</taxon>
        <taxon>Eumalacostraca</taxon>
        <taxon>Eucarida</taxon>
        <taxon>Decapoda</taxon>
        <taxon>Pleocyemata</taxon>
        <taxon>Astacidea</taxon>
        <taxon>Nephropoidea</taxon>
        <taxon>Nephropidae</taxon>
        <taxon>Homarus</taxon>
    </lineage>
</organism>
<feature type="region of interest" description="Disordered" evidence="1">
    <location>
        <begin position="1"/>
        <end position="30"/>
    </location>
</feature>
<evidence type="ECO:0000313" key="2">
    <source>
        <dbReference type="EMBL" id="KAG7165916.1"/>
    </source>
</evidence>
<dbReference type="EMBL" id="JAHLQT010023139">
    <property type="protein sequence ID" value="KAG7165916.1"/>
    <property type="molecule type" value="Genomic_DNA"/>
</dbReference>
<accession>A0A8J5JYF5</accession>
<dbReference type="Proteomes" id="UP000747542">
    <property type="component" value="Unassembled WGS sequence"/>
</dbReference>
<evidence type="ECO:0000256" key="1">
    <source>
        <dbReference type="SAM" id="MobiDB-lite"/>
    </source>
</evidence>
<dbReference type="AlphaFoldDB" id="A0A8J5JYF5"/>
<reference evidence="2" key="1">
    <citation type="journal article" date="2021" name="Sci. Adv.">
        <title>The American lobster genome reveals insights on longevity, neural, and immune adaptations.</title>
        <authorList>
            <person name="Polinski J.M."/>
            <person name="Zimin A.V."/>
            <person name="Clark K.F."/>
            <person name="Kohn A.B."/>
            <person name="Sadowski N."/>
            <person name="Timp W."/>
            <person name="Ptitsyn A."/>
            <person name="Khanna P."/>
            <person name="Romanova D.Y."/>
            <person name="Williams P."/>
            <person name="Greenwood S.J."/>
            <person name="Moroz L.L."/>
            <person name="Walt D.R."/>
            <person name="Bodnar A.G."/>
        </authorList>
    </citation>
    <scope>NUCLEOTIDE SEQUENCE</scope>
    <source>
        <strain evidence="2">GMGI-L3</strain>
    </source>
</reference>
<keyword evidence="3" id="KW-1185">Reference proteome</keyword>
<gene>
    <name evidence="2" type="ORF">Hamer_G011824</name>
</gene>